<reference evidence="11" key="1">
    <citation type="submission" date="2020-01" db="EMBL/GenBank/DDBJ databases">
        <authorList>
            <consortium name="DOE Joint Genome Institute"/>
            <person name="Haridas S."/>
            <person name="Albert R."/>
            <person name="Binder M."/>
            <person name="Bloem J."/>
            <person name="Labutti K."/>
            <person name="Salamov A."/>
            <person name="Andreopoulos B."/>
            <person name="Baker S.E."/>
            <person name="Barry K."/>
            <person name="Bills G."/>
            <person name="Bluhm B.H."/>
            <person name="Cannon C."/>
            <person name="Castanera R."/>
            <person name="Culley D.E."/>
            <person name="Daum C."/>
            <person name="Ezra D."/>
            <person name="Gonzalez J.B."/>
            <person name="Henrissat B."/>
            <person name="Kuo A."/>
            <person name="Liang C."/>
            <person name="Lipzen A."/>
            <person name="Lutzoni F."/>
            <person name="Magnuson J."/>
            <person name="Mondo S."/>
            <person name="Nolan M."/>
            <person name="Ohm R."/>
            <person name="Pangilinan J."/>
            <person name="Park H.-J."/>
            <person name="Ramirez L."/>
            <person name="Alfaro M."/>
            <person name="Sun H."/>
            <person name="Tritt A."/>
            <person name="Yoshinaga Y."/>
            <person name="Zwiers L.-H."/>
            <person name="Turgeon B.G."/>
            <person name="Goodwin S.B."/>
            <person name="Spatafora J.W."/>
            <person name="Crous P.W."/>
            <person name="Grigoriev I.V."/>
        </authorList>
    </citation>
    <scope>NUCLEOTIDE SEQUENCE</scope>
    <source>
        <strain evidence="11">IPT5</strain>
    </source>
</reference>
<evidence type="ECO:0000256" key="9">
    <source>
        <dbReference type="ARBA" id="ARBA00023224"/>
    </source>
</evidence>
<evidence type="ECO:0000256" key="2">
    <source>
        <dbReference type="ARBA" id="ARBA00011085"/>
    </source>
</evidence>
<dbReference type="InterPro" id="IPR001499">
    <property type="entry name" value="GPCR_STE3"/>
</dbReference>
<dbReference type="Proteomes" id="UP000799423">
    <property type="component" value="Unassembled WGS sequence"/>
</dbReference>
<feature type="transmembrane region" description="Helical" evidence="10">
    <location>
        <begin position="151"/>
        <end position="171"/>
    </location>
</feature>
<dbReference type="EMBL" id="MU006327">
    <property type="protein sequence ID" value="KAF2847309.1"/>
    <property type="molecule type" value="Genomic_DNA"/>
</dbReference>
<dbReference type="OrthoDB" id="2874149at2759"/>
<feature type="transmembrane region" description="Helical" evidence="10">
    <location>
        <begin position="39"/>
        <end position="58"/>
    </location>
</feature>
<sequence>MVVPDLSPGSDYDSSGMSYYNYTTNFTGAPIAPLHPQAILLPIFAFPAWLLCIPSLIWHFSQGNIAAGSVVTWIVLNNFTNAVNPLIWPRDNILEWYDGNIWCDIVVRIQVGTIVGIAASTVMVIRKLARIMDTSNIVVSSSRNRRVKEKVWEVVWCWGYPLLMILLFYVVQPIRYFIFGIIGCVSGYDTSWPSIVLSFMWGPITMLVATYYAVLLIYRLYRYRREFSRLISARNTTKSRFIRLFILCMITVVAYTPYTIWLLVTMCGAIKDPYDWDRIHGPQFNTIMRIPALGQVSIERWIQVATGYVIFFVYGTGADAHNLYKKMLLLVGLGKWFPSLYNMNSGSTTPSSFIAARTWGSCMSSKARSIFWSKCGSETGTIMDGTTVHGSVRHNSVSPLHGSTTQDSFPTSPRQSFLKRFFPRQHHRSDVLLLYSRDYAGRSLASVTQSQPSTHTSSTGTAATAWTMDIPVPLRNNDTTGVTIIREVHQCCCDKSDVIEKEGKSTKDWV</sequence>
<dbReference type="Pfam" id="PF02076">
    <property type="entry name" value="STE3"/>
    <property type="match status" value="1"/>
</dbReference>
<accession>A0A6A7AZ10</accession>
<evidence type="ECO:0000256" key="3">
    <source>
        <dbReference type="ARBA" id="ARBA00022507"/>
    </source>
</evidence>
<evidence type="ECO:0000313" key="11">
    <source>
        <dbReference type="EMBL" id="KAF2847309.1"/>
    </source>
</evidence>
<gene>
    <name evidence="11" type="ORF">T440DRAFT_510336</name>
</gene>
<evidence type="ECO:0000313" key="12">
    <source>
        <dbReference type="Proteomes" id="UP000799423"/>
    </source>
</evidence>
<keyword evidence="7 10" id="KW-0472">Membrane</keyword>
<dbReference type="PRINTS" id="PR00899">
    <property type="entry name" value="GPCRSTE3"/>
</dbReference>
<dbReference type="PANTHER" id="PTHR28097">
    <property type="entry name" value="PHEROMONE A FACTOR RECEPTOR"/>
    <property type="match status" value="1"/>
</dbReference>
<evidence type="ECO:0000256" key="4">
    <source>
        <dbReference type="ARBA" id="ARBA00022692"/>
    </source>
</evidence>
<evidence type="ECO:0000256" key="10">
    <source>
        <dbReference type="SAM" id="Phobius"/>
    </source>
</evidence>
<keyword evidence="12" id="KW-1185">Reference proteome</keyword>
<keyword evidence="5 10" id="KW-1133">Transmembrane helix</keyword>
<comment type="similarity">
    <text evidence="2">Belongs to the G-protein coupled receptor 4 family.</text>
</comment>
<dbReference type="CDD" id="cd14966">
    <property type="entry name" value="7tmD_STE3"/>
    <property type="match status" value="1"/>
</dbReference>
<evidence type="ECO:0000256" key="5">
    <source>
        <dbReference type="ARBA" id="ARBA00022989"/>
    </source>
</evidence>
<protein>
    <submittedName>
        <fullName evidence="11">STE3-domain-containing protein</fullName>
    </submittedName>
</protein>
<evidence type="ECO:0000256" key="1">
    <source>
        <dbReference type="ARBA" id="ARBA00004141"/>
    </source>
</evidence>
<keyword evidence="8" id="KW-0675">Receptor</keyword>
<dbReference type="GO" id="GO:0004932">
    <property type="term" value="F:mating-type factor pheromone receptor activity"/>
    <property type="evidence" value="ECO:0007669"/>
    <property type="project" value="InterPro"/>
</dbReference>
<dbReference type="GO" id="GO:0005886">
    <property type="term" value="C:plasma membrane"/>
    <property type="evidence" value="ECO:0007669"/>
    <property type="project" value="TreeGrafter"/>
</dbReference>
<keyword evidence="9" id="KW-0807">Transducer</keyword>
<keyword evidence="4 10" id="KW-0812">Transmembrane</keyword>
<proteinExistence type="inferred from homology"/>
<comment type="subcellular location">
    <subcellularLocation>
        <location evidence="1">Membrane</location>
        <topology evidence="1">Multi-pass membrane protein</topology>
    </subcellularLocation>
</comment>
<keyword evidence="3" id="KW-0589">Pheromone response</keyword>
<organism evidence="11 12">
    <name type="scientific">Plenodomus tracheiphilus IPT5</name>
    <dbReference type="NCBI Taxonomy" id="1408161"/>
    <lineage>
        <taxon>Eukaryota</taxon>
        <taxon>Fungi</taxon>
        <taxon>Dikarya</taxon>
        <taxon>Ascomycota</taxon>
        <taxon>Pezizomycotina</taxon>
        <taxon>Dothideomycetes</taxon>
        <taxon>Pleosporomycetidae</taxon>
        <taxon>Pleosporales</taxon>
        <taxon>Pleosporineae</taxon>
        <taxon>Leptosphaeriaceae</taxon>
        <taxon>Plenodomus</taxon>
    </lineage>
</organism>
<feature type="transmembrane region" description="Helical" evidence="10">
    <location>
        <begin position="199"/>
        <end position="221"/>
    </location>
</feature>
<evidence type="ECO:0000256" key="6">
    <source>
        <dbReference type="ARBA" id="ARBA00023040"/>
    </source>
</evidence>
<feature type="transmembrane region" description="Helical" evidence="10">
    <location>
        <begin position="241"/>
        <end position="264"/>
    </location>
</feature>
<feature type="transmembrane region" description="Helical" evidence="10">
    <location>
        <begin position="107"/>
        <end position="125"/>
    </location>
</feature>
<dbReference type="GO" id="GO:0000750">
    <property type="term" value="P:pheromone-dependent signal transduction involved in conjugation with cellular fusion"/>
    <property type="evidence" value="ECO:0007669"/>
    <property type="project" value="TreeGrafter"/>
</dbReference>
<dbReference type="PANTHER" id="PTHR28097:SF1">
    <property type="entry name" value="PHEROMONE A FACTOR RECEPTOR"/>
    <property type="match status" value="1"/>
</dbReference>
<dbReference type="AlphaFoldDB" id="A0A6A7AZ10"/>
<evidence type="ECO:0000256" key="8">
    <source>
        <dbReference type="ARBA" id="ARBA00023170"/>
    </source>
</evidence>
<feature type="transmembrane region" description="Helical" evidence="10">
    <location>
        <begin position="65"/>
        <end position="87"/>
    </location>
</feature>
<keyword evidence="6" id="KW-0297">G-protein coupled receptor</keyword>
<name>A0A6A7AZ10_9PLEO</name>
<evidence type="ECO:0000256" key="7">
    <source>
        <dbReference type="ARBA" id="ARBA00023136"/>
    </source>
</evidence>